<protein>
    <submittedName>
        <fullName evidence="2">Uncharacterized protein</fullName>
    </submittedName>
</protein>
<accession>A0A0E9R9Z6</accession>
<dbReference type="AlphaFoldDB" id="A0A0E9R9Z6"/>
<name>A0A0E9R9Z6_ANGAN</name>
<evidence type="ECO:0000256" key="1">
    <source>
        <dbReference type="SAM" id="MobiDB-lite"/>
    </source>
</evidence>
<reference evidence="2" key="2">
    <citation type="journal article" date="2015" name="Fish Shellfish Immunol.">
        <title>Early steps in the European eel (Anguilla anguilla)-Vibrio vulnificus interaction in the gills: Role of the RtxA13 toxin.</title>
        <authorList>
            <person name="Callol A."/>
            <person name="Pajuelo D."/>
            <person name="Ebbesson L."/>
            <person name="Teles M."/>
            <person name="MacKenzie S."/>
            <person name="Amaro C."/>
        </authorList>
    </citation>
    <scope>NUCLEOTIDE SEQUENCE</scope>
</reference>
<dbReference type="EMBL" id="GBXM01082668">
    <property type="protein sequence ID" value="JAH25909.1"/>
    <property type="molecule type" value="Transcribed_RNA"/>
</dbReference>
<reference evidence="2" key="1">
    <citation type="submission" date="2014-11" db="EMBL/GenBank/DDBJ databases">
        <authorList>
            <person name="Amaro Gonzalez C."/>
        </authorList>
    </citation>
    <scope>NUCLEOTIDE SEQUENCE</scope>
</reference>
<proteinExistence type="predicted"/>
<evidence type="ECO:0000313" key="2">
    <source>
        <dbReference type="EMBL" id="JAH25909.1"/>
    </source>
</evidence>
<feature type="region of interest" description="Disordered" evidence="1">
    <location>
        <begin position="1"/>
        <end position="20"/>
    </location>
</feature>
<organism evidence="2">
    <name type="scientific">Anguilla anguilla</name>
    <name type="common">European freshwater eel</name>
    <name type="synonym">Muraena anguilla</name>
    <dbReference type="NCBI Taxonomy" id="7936"/>
    <lineage>
        <taxon>Eukaryota</taxon>
        <taxon>Metazoa</taxon>
        <taxon>Chordata</taxon>
        <taxon>Craniata</taxon>
        <taxon>Vertebrata</taxon>
        <taxon>Euteleostomi</taxon>
        <taxon>Actinopterygii</taxon>
        <taxon>Neopterygii</taxon>
        <taxon>Teleostei</taxon>
        <taxon>Anguilliformes</taxon>
        <taxon>Anguillidae</taxon>
        <taxon>Anguilla</taxon>
    </lineage>
</organism>
<sequence length="20" mass="2424">MEGEGIHAKVRRRKIETERK</sequence>